<evidence type="ECO:0000313" key="2">
    <source>
        <dbReference type="EMBL" id="KAJ8414740.1"/>
    </source>
</evidence>
<organism evidence="2 3">
    <name type="scientific">Aldrovandia affinis</name>
    <dbReference type="NCBI Taxonomy" id="143900"/>
    <lineage>
        <taxon>Eukaryota</taxon>
        <taxon>Metazoa</taxon>
        <taxon>Chordata</taxon>
        <taxon>Craniata</taxon>
        <taxon>Vertebrata</taxon>
        <taxon>Euteleostomi</taxon>
        <taxon>Actinopterygii</taxon>
        <taxon>Neopterygii</taxon>
        <taxon>Teleostei</taxon>
        <taxon>Notacanthiformes</taxon>
        <taxon>Halosauridae</taxon>
        <taxon>Aldrovandia</taxon>
    </lineage>
</organism>
<name>A0AAD7T5I4_9TELE</name>
<sequence>MQGQTYSDRSRDQSSAMVPVAAERSLKCSLECPPLPRFTLSDPNLPARPLKAPLSRTSRYLVCSFIDNTRLKRFWPNNRYYVRTAGASGSQKCQRTAGEPALGLHKGSKSGTSPPRRSSGGGAGEPEIPSQQQLCLWCPEHSRRGATLFTLLRVTSPAPLRRAL</sequence>
<feature type="region of interest" description="Disordered" evidence="1">
    <location>
        <begin position="86"/>
        <end position="128"/>
    </location>
</feature>
<accession>A0AAD7T5I4</accession>
<evidence type="ECO:0000256" key="1">
    <source>
        <dbReference type="SAM" id="MobiDB-lite"/>
    </source>
</evidence>
<reference evidence="2" key="1">
    <citation type="journal article" date="2023" name="Science">
        <title>Genome structures resolve the early diversification of teleost fishes.</title>
        <authorList>
            <person name="Parey E."/>
            <person name="Louis A."/>
            <person name="Montfort J."/>
            <person name="Bouchez O."/>
            <person name="Roques C."/>
            <person name="Iampietro C."/>
            <person name="Lluch J."/>
            <person name="Castinel A."/>
            <person name="Donnadieu C."/>
            <person name="Desvignes T."/>
            <person name="Floi Bucao C."/>
            <person name="Jouanno E."/>
            <person name="Wen M."/>
            <person name="Mejri S."/>
            <person name="Dirks R."/>
            <person name="Jansen H."/>
            <person name="Henkel C."/>
            <person name="Chen W.J."/>
            <person name="Zahm M."/>
            <person name="Cabau C."/>
            <person name="Klopp C."/>
            <person name="Thompson A.W."/>
            <person name="Robinson-Rechavi M."/>
            <person name="Braasch I."/>
            <person name="Lecointre G."/>
            <person name="Bobe J."/>
            <person name="Postlethwait J.H."/>
            <person name="Berthelot C."/>
            <person name="Roest Crollius H."/>
            <person name="Guiguen Y."/>
        </authorList>
    </citation>
    <scope>NUCLEOTIDE SEQUENCE</scope>
    <source>
        <strain evidence="2">NC1722</strain>
    </source>
</reference>
<dbReference type="Proteomes" id="UP001221898">
    <property type="component" value="Unassembled WGS sequence"/>
</dbReference>
<dbReference type="EMBL" id="JAINUG010000011">
    <property type="protein sequence ID" value="KAJ8414740.1"/>
    <property type="molecule type" value="Genomic_DNA"/>
</dbReference>
<proteinExistence type="predicted"/>
<feature type="compositionally biased region" description="Low complexity" evidence="1">
    <location>
        <begin position="109"/>
        <end position="118"/>
    </location>
</feature>
<gene>
    <name evidence="2" type="ORF">AAFF_G00022630</name>
</gene>
<protein>
    <submittedName>
        <fullName evidence="2">Uncharacterized protein</fullName>
    </submittedName>
</protein>
<keyword evidence="3" id="KW-1185">Reference proteome</keyword>
<comment type="caution">
    <text evidence="2">The sequence shown here is derived from an EMBL/GenBank/DDBJ whole genome shotgun (WGS) entry which is preliminary data.</text>
</comment>
<evidence type="ECO:0000313" key="3">
    <source>
        <dbReference type="Proteomes" id="UP001221898"/>
    </source>
</evidence>
<dbReference type="AlphaFoldDB" id="A0AAD7T5I4"/>